<evidence type="ECO:0000313" key="10">
    <source>
        <dbReference type="Proteomes" id="UP001596039"/>
    </source>
</evidence>
<evidence type="ECO:0000256" key="2">
    <source>
        <dbReference type="ARBA" id="ARBA00022448"/>
    </source>
</evidence>
<name>A0ABW0NRS8_9MICO</name>
<keyword evidence="6 7" id="KW-0472">Membrane</keyword>
<keyword evidence="10" id="KW-1185">Reference proteome</keyword>
<gene>
    <name evidence="9" type="ORF">ACFPJ4_09095</name>
</gene>
<dbReference type="InterPro" id="IPR035906">
    <property type="entry name" value="MetI-like_sf"/>
</dbReference>
<proteinExistence type="inferred from homology"/>
<dbReference type="PANTHER" id="PTHR43744">
    <property type="entry name" value="ABC TRANSPORTER PERMEASE PROTEIN MG189-RELATED-RELATED"/>
    <property type="match status" value="1"/>
</dbReference>
<comment type="caution">
    <text evidence="9">The sequence shown here is derived from an EMBL/GenBank/DDBJ whole genome shotgun (WGS) entry which is preliminary data.</text>
</comment>
<dbReference type="Gene3D" id="1.10.3720.10">
    <property type="entry name" value="MetI-like"/>
    <property type="match status" value="1"/>
</dbReference>
<dbReference type="CDD" id="cd06261">
    <property type="entry name" value="TM_PBP2"/>
    <property type="match status" value="1"/>
</dbReference>
<feature type="transmembrane region" description="Helical" evidence="7">
    <location>
        <begin position="30"/>
        <end position="52"/>
    </location>
</feature>
<feature type="transmembrane region" description="Helical" evidence="7">
    <location>
        <begin position="246"/>
        <end position="266"/>
    </location>
</feature>
<feature type="transmembrane region" description="Helical" evidence="7">
    <location>
        <begin position="130"/>
        <end position="151"/>
    </location>
</feature>
<feature type="transmembrane region" description="Helical" evidence="7">
    <location>
        <begin position="163"/>
        <end position="183"/>
    </location>
</feature>
<dbReference type="EMBL" id="JBHSMG010000002">
    <property type="protein sequence ID" value="MFC5502393.1"/>
    <property type="molecule type" value="Genomic_DNA"/>
</dbReference>
<keyword evidence="2 7" id="KW-0813">Transport</keyword>
<keyword evidence="3" id="KW-1003">Cell membrane</keyword>
<dbReference type="InterPro" id="IPR000515">
    <property type="entry name" value="MetI-like"/>
</dbReference>
<dbReference type="Proteomes" id="UP001596039">
    <property type="component" value="Unassembled WGS sequence"/>
</dbReference>
<evidence type="ECO:0000256" key="7">
    <source>
        <dbReference type="RuleBase" id="RU363032"/>
    </source>
</evidence>
<keyword evidence="5 7" id="KW-1133">Transmembrane helix</keyword>
<dbReference type="PROSITE" id="PS50928">
    <property type="entry name" value="ABC_TM1"/>
    <property type="match status" value="1"/>
</dbReference>
<evidence type="ECO:0000256" key="5">
    <source>
        <dbReference type="ARBA" id="ARBA00022989"/>
    </source>
</evidence>
<comment type="subcellular location">
    <subcellularLocation>
        <location evidence="1 7">Cell membrane</location>
        <topology evidence="1 7">Multi-pass membrane protein</topology>
    </subcellularLocation>
</comment>
<sequence length="311" mass="33476">MTTETVVTETIGHSRGIVRTRGFGAITGRAVVWIVLVLFGIVSVVPMIWLVLAPSKTAKQLNDDAPFSFGSFAQYGVAWHNLLSQNNGIIVNWMANSVVYTASIVVISCVTAVLAGYALAATTLPFKRMLLIITLIAMIVPPVALVVPLFVEVSAIGLYDNPLSVILTSSFYPFGVFLAYIYFSTSIPTELYEAAKVDGAGEFTTFFRIALPLSRGLFGMLAFFSFSAAWVNYFLPYVLLQSQENFNLSVGLGFLFTSSPALNPLNGAQQSLIGRPEIALASLFLAIPILIVFIAASRLLVRGVLAGAVKS</sequence>
<feature type="transmembrane region" description="Helical" evidence="7">
    <location>
        <begin position="217"/>
        <end position="240"/>
    </location>
</feature>
<dbReference type="RefSeq" id="WP_386740088.1">
    <property type="nucleotide sequence ID" value="NZ_JBHSMG010000002.1"/>
</dbReference>
<evidence type="ECO:0000256" key="1">
    <source>
        <dbReference type="ARBA" id="ARBA00004651"/>
    </source>
</evidence>
<organism evidence="9 10">
    <name type="scientific">Lysinimonas soli</name>
    <dbReference type="NCBI Taxonomy" id="1074233"/>
    <lineage>
        <taxon>Bacteria</taxon>
        <taxon>Bacillati</taxon>
        <taxon>Actinomycetota</taxon>
        <taxon>Actinomycetes</taxon>
        <taxon>Micrococcales</taxon>
        <taxon>Microbacteriaceae</taxon>
        <taxon>Lysinimonas</taxon>
    </lineage>
</organism>
<accession>A0ABW0NRS8</accession>
<feature type="transmembrane region" description="Helical" evidence="7">
    <location>
        <begin position="98"/>
        <end position="118"/>
    </location>
</feature>
<keyword evidence="4 7" id="KW-0812">Transmembrane</keyword>
<evidence type="ECO:0000259" key="8">
    <source>
        <dbReference type="PROSITE" id="PS50928"/>
    </source>
</evidence>
<dbReference type="SUPFAM" id="SSF161098">
    <property type="entry name" value="MetI-like"/>
    <property type="match status" value="1"/>
</dbReference>
<dbReference type="PANTHER" id="PTHR43744:SF12">
    <property type="entry name" value="ABC TRANSPORTER PERMEASE PROTEIN MG189-RELATED"/>
    <property type="match status" value="1"/>
</dbReference>
<feature type="domain" description="ABC transmembrane type-1" evidence="8">
    <location>
        <begin position="94"/>
        <end position="296"/>
    </location>
</feature>
<reference evidence="10" key="1">
    <citation type="journal article" date="2019" name="Int. J. Syst. Evol. Microbiol.">
        <title>The Global Catalogue of Microorganisms (GCM) 10K type strain sequencing project: providing services to taxonomists for standard genome sequencing and annotation.</title>
        <authorList>
            <consortium name="The Broad Institute Genomics Platform"/>
            <consortium name="The Broad Institute Genome Sequencing Center for Infectious Disease"/>
            <person name="Wu L."/>
            <person name="Ma J."/>
        </authorList>
    </citation>
    <scope>NUCLEOTIDE SEQUENCE [LARGE SCALE GENOMIC DNA]</scope>
    <source>
        <strain evidence="10">CGMCC 4.6997</strain>
    </source>
</reference>
<evidence type="ECO:0000256" key="3">
    <source>
        <dbReference type="ARBA" id="ARBA00022475"/>
    </source>
</evidence>
<feature type="transmembrane region" description="Helical" evidence="7">
    <location>
        <begin position="278"/>
        <end position="301"/>
    </location>
</feature>
<evidence type="ECO:0000256" key="6">
    <source>
        <dbReference type="ARBA" id="ARBA00023136"/>
    </source>
</evidence>
<protein>
    <submittedName>
        <fullName evidence="9">Carbohydrate ABC transporter permease</fullName>
    </submittedName>
</protein>
<evidence type="ECO:0000256" key="4">
    <source>
        <dbReference type="ARBA" id="ARBA00022692"/>
    </source>
</evidence>
<evidence type="ECO:0000313" key="9">
    <source>
        <dbReference type="EMBL" id="MFC5502393.1"/>
    </source>
</evidence>
<dbReference type="Pfam" id="PF00528">
    <property type="entry name" value="BPD_transp_1"/>
    <property type="match status" value="1"/>
</dbReference>
<comment type="similarity">
    <text evidence="7">Belongs to the binding-protein-dependent transport system permease family.</text>
</comment>